<evidence type="ECO:0000256" key="1">
    <source>
        <dbReference type="ARBA" id="ARBA00022630"/>
    </source>
</evidence>
<evidence type="ECO:0000313" key="4">
    <source>
        <dbReference type="Proteomes" id="UP001597045"/>
    </source>
</evidence>
<dbReference type="EMBL" id="JBHTIS010004578">
    <property type="protein sequence ID" value="MFD1052616.1"/>
    <property type="molecule type" value="Genomic_DNA"/>
</dbReference>
<evidence type="ECO:0000259" key="2">
    <source>
        <dbReference type="Pfam" id="PF00441"/>
    </source>
</evidence>
<organism evidence="3 4">
    <name type="scientific">Kibdelosporangium lantanae</name>
    <dbReference type="NCBI Taxonomy" id="1497396"/>
    <lineage>
        <taxon>Bacteria</taxon>
        <taxon>Bacillati</taxon>
        <taxon>Actinomycetota</taxon>
        <taxon>Actinomycetes</taxon>
        <taxon>Pseudonocardiales</taxon>
        <taxon>Pseudonocardiaceae</taxon>
        <taxon>Kibdelosporangium</taxon>
    </lineage>
</organism>
<gene>
    <name evidence="3" type="ORF">ACFQ1S_46990</name>
</gene>
<keyword evidence="1" id="KW-0285">Flavoprotein</keyword>
<accession>A0ABW3MPZ3</accession>
<comment type="caution">
    <text evidence="3">The sequence shown here is derived from an EMBL/GenBank/DDBJ whole genome shotgun (WGS) entry which is preliminary data.</text>
</comment>
<evidence type="ECO:0000313" key="3">
    <source>
        <dbReference type="EMBL" id="MFD1052616.1"/>
    </source>
</evidence>
<reference evidence="4" key="1">
    <citation type="journal article" date="2019" name="Int. J. Syst. Evol. Microbiol.">
        <title>The Global Catalogue of Microorganisms (GCM) 10K type strain sequencing project: providing services to taxonomists for standard genome sequencing and annotation.</title>
        <authorList>
            <consortium name="The Broad Institute Genomics Platform"/>
            <consortium name="The Broad Institute Genome Sequencing Center for Infectious Disease"/>
            <person name="Wu L."/>
            <person name="Ma J."/>
        </authorList>
    </citation>
    <scope>NUCLEOTIDE SEQUENCE [LARGE SCALE GENOMIC DNA]</scope>
    <source>
        <strain evidence="4">JCM 31486</strain>
    </source>
</reference>
<dbReference type="Proteomes" id="UP001597045">
    <property type="component" value="Unassembled WGS sequence"/>
</dbReference>
<feature type="non-terminal residue" evidence="3">
    <location>
        <position position="1"/>
    </location>
</feature>
<dbReference type="Pfam" id="PF00441">
    <property type="entry name" value="Acyl-CoA_dh_1"/>
    <property type="match status" value="1"/>
</dbReference>
<name>A0ABW3MPZ3_9PSEU</name>
<dbReference type="InterPro" id="IPR009075">
    <property type="entry name" value="AcylCo_DH/oxidase_C"/>
</dbReference>
<feature type="domain" description="Acyl-CoA dehydrogenase/oxidase C-terminal" evidence="2">
    <location>
        <begin position="9"/>
        <end position="110"/>
    </location>
</feature>
<keyword evidence="4" id="KW-1185">Reference proteome</keyword>
<dbReference type="SUPFAM" id="SSF47203">
    <property type="entry name" value="Acyl-CoA dehydrogenase C-terminal domain-like"/>
    <property type="match status" value="1"/>
</dbReference>
<dbReference type="Gene3D" id="1.20.140.10">
    <property type="entry name" value="Butyryl-CoA Dehydrogenase, subunit A, domain 3"/>
    <property type="match status" value="1"/>
</dbReference>
<proteinExistence type="predicted"/>
<dbReference type="InterPro" id="IPR036250">
    <property type="entry name" value="AcylCo_DH-like_C"/>
</dbReference>
<sequence length="137" mass="15210">LAGVLRLIRGPAGRGQFSHDSELLKTRIARARMDLDTMAALIGQCLRDLETCADVEAIPVQLRLNALKVYTSERSFHVLDTLVELVGLRHGYMRGAPLGLERVFRDLRSASLNFANDRLILTNGALALLDQEVHLAY</sequence>
<protein>
    <submittedName>
        <fullName evidence="3">Acyl-CoA dehydrogenase family protein</fullName>
    </submittedName>
</protein>